<dbReference type="PROSITE" id="PS51330">
    <property type="entry name" value="DHFR_2"/>
    <property type="match status" value="1"/>
</dbReference>
<dbReference type="GO" id="GO:0005829">
    <property type="term" value="C:cytosol"/>
    <property type="evidence" value="ECO:0007669"/>
    <property type="project" value="TreeGrafter"/>
</dbReference>
<dbReference type="RefSeq" id="WP_092984828.1">
    <property type="nucleotide sequence ID" value="NZ_FNFY01000004.1"/>
</dbReference>
<dbReference type="CDD" id="cd00209">
    <property type="entry name" value="DHFR"/>
    <property type="match status" value="1"/>
</dbReference>
<comment type="pathway">
    <text evidence="1 8">Cofactor biosynthesis; tetrahydrofolate biosynthesis; 5,6,7,8-tetrahydrofolate from 7,8-dihydrofolate: step 1/1.</text>
</comment>
<gene>
    <name evidence="10" type="ORF">SAMN05216216_10467</name>
</gene>
<evidence type="ECO:0000313" key="10">
    <source>
        <dbReference type="EMBL" id="SDK51047.1"/>
    </source>
</evidence>
<feature type="domain" description="DHFR" evidence="9">
    <location>
        <begin position="1"/>
        <end position="156"/>
    </location>
</feature>
<evidence type="ECO:0000256" key="3">
    <source>
        <dbReference type="ARBA" id="ARBA00012856"/>
    </source>
</evidence>
<evidence type="ECO:0000256" key="7">
    <source>
        <dbReference type="ARBA" id="ARBA00025067"/>
    </source>
</evidence>
<organism evidence="10 11">
    <name type="scientific">Lacicoccus qingdaonensis</name>
    <dbReference type="NCBI Taxonomy" id="576118"/>
    <lineage>
        <taxon>Bacteria</taxon>
        <taxon>Bacillati</taxon>
        <taxon>Bacillota</taxon>
        <taxon>Bacilli</taxon>
        <taxon>Bacillales</taxon>
        <taxon>Salinicoccaceae</taxon>
        <taxon>Lacicoccus</taxon>
    </lineage>
</organism>
<comment type="function">
    <text evidence="7 8">Key enzyme in folate metabolism. Catalyzes an essential reaction for de novo glycine and purine synthesis, and for DNA precursor synthesis.</text>
</comment>
<evidence type="ECO:0000256" key="1">
    <source>
        <dbReference type="ARBA" id="ARBA00004903"/>
    </source>
</evidence>
<dbReference type="EMBL" id="FNFY01000004">
    <property type="protein sequence ID" value="SDK51047.1"/>
    <property type="molecule type" value="Genomic_DNA"/>
</dbReference>
<keyword evidence="6 8" id="KW-0560">Oxidoreductase</keyword>
<dbReference type="PRINTS" id="PR00070">
    <property type="entry name" value="DHFR"/>
</dbReference>
<dbReference type="Proteomes" id="UP000199008">
    <property type="component" value="Unassembled WGS sequence"/>
</dbReference>
<dbReference type="UniPathway" id="UPA00077">
    <property type="reaction ID" value="UER00158"/>
</dbReference>
<evidence type="ECO:0000256" key="6">
    <source>
        <dbReference type="ARBA" id="ARBA00023002"/>
    </source>
</evidence>
<evidence type="ECO:0000256" key="2">
    <source>
        <dbReference type="ARBA" id="ARBA00009539"/>
    </source>
</evidence>
<proteinExistence type="inferred from homology"/>
<evidence type="ECO:0000256" key="4">
    <source>
        <dbReference type="ARBA" id="ARBA00022563"/>
    </source>
</evidence>
<evidence type="ECO:0000256" key="5">
    <source>
        <dbReference type="ARBA" id="ARBA00022857"/>
    </source>
</evidence>
<keyword evidence="4 8" id="KW-0554">One-carbon metabolism</keyword>
<dbReference type="GO" id="GO:0006730">
    <property type="term" value="P:one-carbon metabolic process"/>
    <property type="evidence" value="ECO:0007669"/>
    <property type="project" value="UniProtKB-KW"/>
</dbReference>
<dbReference type="GO" id="GO:0046654">
    <property type="term" value="P:tetrahydrofolate biosynthetic process"/>
    <property type="evidence" value="ECO:0007669"/>
    <property type="project" value="UniProtKB-UniPathway"/>
</dbReference>
<dbReference type="PANTHER" id="PTHR48069">
    <property type="entry name" value="DIHYDROFOLATE REDUCTASE"/>
    <property type="match status" value="1"/>
</dbReference>
<dbReference type="STRING" id="576118.SAMN05216216_10467"/>
<dbReference type="PANTHER" id="PTHR48069:SF3">
    <property type="entry name" value="DIHYDROFOLATE REDUCTASE"/>
    <property type="match status" value="1"/>
</dbReference>
<keyword evidence="5 8" id="KW-0521">NADP</keyword>
<dbReference type="InterPro" id="IPR012259">
    <property type="entry name" value="DHFR"/>
</dbReference>
<sequence length="158" mass="18302">MVSLIVAHANQNVIGFNGDMPWHLPSDLKNLKNLTEGNTIVMGRKTLETLQKPLPNRKNVVLTRNKDFKFDGVEIIHDIDEIKNLEGRIFIFGGSNVYKQTMHLVDEMFITKIHETFAGDTFFPEYDVTEWEIEEITPGVVDEKNKYAHEFMHLTRKL</sequence>
<dbReference type="AlphaFoldDB" id="A0A1G9CHB6"/>
<dbReference type="GO" id="GO:0046655">
    <property type="term" value="P:folic acid metabolic process"/>
    <property type="evidence" value="ECO:0007669"/>
    <property type="project" value="TreeGrafter"/>
</dbReference>
<dbReference type="EC" id="1.5.1.3" evidence="3 8"/>
<dbReference type="GO" id="GO:0046452">
    <property type="term" value="P:dihydrofolate metabolic process"/>
    <property type="evidence" value="ECO:0007669"/>
    <property type="project" value="TreeGrafter"/>
</dbReference>
<dbReference type="InterPro" id="IPR024072">
    <property type="entry name" value="DHFR-like_dom_sf"/>
</dbReference>
<keyword evidence="11" id="KW-1185">Reference proteome</keyword>
<dbReference type="SUPFAM" id="SSF53597">
    <property type="entry name" value="Dihydrofolate reductase-like"/>
    <property type="match status" value="1"/>
</dbReference>
<accession>A0A1G9CHB6</accession>
<evidence type="ECO:0000259" key="9">
    <source>
        <dbReference type="PROSITE" id="PS51330"/>
    </source>
</evidence>
<dbReference type="PIRSF" id="PIRSF000194">
    <property type="entry name" value="DHFR"/>
    <property type="match status" value="1"/>
</dbReference>
<comment type="similarity">
    <text evidence="2 8">Belongs to the dihydrofolate reductase family.</text>
</comment>
<dbReference type="InterPro" id="IPR001796">
    <property type="entry name" value="DHFR_dom"/>
</dbReference>
<evidence type="ECO:0000256" key="8">
    <source>
        <dbReference type="PIRNR" id="PIRNR000194"/>
    </source>
</evidence>
<dbReference type="Pfam" id="PF00186">
    <property type="entry name" value="DHFR_1"/>
    <property type="match status" value="1"/>
</dbReference>
<comment type="catalytic activity">
    <reaction evidence="8">
        <text>(6S)-5,6,7,8-tetrahydrofolate + NADP(+) = 7,8-dihydrofolate + NADPH + H(+)</text>
        <dbReference type="Rhea" id="RHEA:15009"/>
        <dbReference type="ChEBI" id="CHEBI:15378"/>
        <dbReference type="ChEBI" id="CHEBI:57451"/>
        <dbReference type="ChEBI" id="CHEBI:57453"/>
        <dbReference type="ChEBI" id="CHEBI:57783"/>
        <dbReference type="ChEBI" id="CHEBI:58349"/>
        <dbReference type="EC" id="1.5.1.3"/>
    </reaction>
</comment>
<dbReference type="FunFam" id="3.40.430.10:FF:000001">
    <property type="entry name" value="Dihydrofolate reductase"/>
    <property type="match status" value="1"/>
</dbReference>
<dbReference type="OrthoDB" id="9804315at2"/>
<evidence type="ECO:0000313" key="11">
    <source>
        <dbReference type="Proteomes" id="UP000199008"/>
    </source>
</evidence>
<reference evidence="11" key="1">
    <citation type="submission" date="2016-10" db="EMBL/GenBank/DDBJ databases">
        <authorList>
            <person name="Varghese N."/>
            <person name="Submissions S."/>
        </authorList>
    </citation>
    <scope>NUCLEOTIDE SEQUENCE [LARGE SCALE GENOMIC DNA]</scope>
    <source>
        <strain evidence="11">CGMCC 1.8895</strain>
    </source>
</reference>
<dbReference type="GO" id="GO:0004146">
    <property type="term" value="F:dihydrofolate reductase activity"/>
    <property type="evidence" value="ECO:0007669"/>
    <property type="project" value="UniProtKB-EC"/>
</dbReference>
<dbReference type="GO" id="GO:0070401">
    <property type="term" value="F:NADP+ binding"/>
    <property type="evidence" value="ECO:0007669"/>
    <property type="project" value="UniProtKB-ARBA"/>
</dbReference>
<dbReference type="Gene3D" id="3.40.430.10">
    <property type="entry name" value="Dihydrofolate Reductase, subunit A"/>
    <property type="match status" value="1"/>
</dbReference>
<protein>
    <recommendedName>
        <fullName evidence="3 8">Dihydrofolate reductase</fullName>
        <ecNumber evidence="3 8">1.5.1.3</ecNumber>
    </recommendedName>
</protein>
<name>A0A1G9CHB6_9BACL</name>